<feature type="compositionally biased region" description="Low complexity" evidence="8">
    <location>
        <begin position="659"/>
        <end position="671"/>
    </location>
</feature>
<feature type="region of interest" description="Disordered" evidence="8">
    <location>
        <begin position="1146"/>
        <end position="1236"/>
    </location>
</feature>
<sequence length="1875" mass="204451">VSARKLPKKRKFDPSELEELEKTSADNHFHNQNNSVVVRTSLTPPSQSVVVMPPQSAAVDYSYVSSAPKHSQDHHIPQHMAQQSRMSSTEAIVDIVTEEQSHRHPHNIGVLRVDIDLSEWEDNRVLAKKDKRYLPGVIQKAECTGEVWVKFDYYDELAVYTDVLGSGKYDVIGDASPSMGQVQLGARVCVRATDPMATHRVFFEGVVYKILRSPVQFLVKLIGGQQNQELLVKRADLRLLLPPWWDELECPEDDPHPVITSNGSGSGRVYMSDSNGQLQQPSVLHTHQPTPPQPIPLQLHHVVPTLQPSDANNYYRSAATSPLHSMITPVTIHSTSTALSNGSADDLRRRQYDDFCESDDDLRKEDILFPSDADGGKVSGSSKRSSMQSRGSTSSLVEQRSITPRSQPATPRSQAATPHKYKKGDVVSTPSGIRKKFNGKQWRRLCSKDGCTKESQRRGYCSRHLSLKGSSLRAGPANFPRDMEGEETSRDSDISPNYSDRRIAGRFDQEETEAANMLVSLGSSRSATPAFSSPTGQASSPSIMQSPITVGPRQNVFMPIASPAAQNQVHLPGSTVACANTLVSPSHNKWKQQTSPVPPHFLVTSYHQQHVIRPELLRPGQVVQPSPPNPPPVTSHPPGMATSVIRISPNPARGGSLTASAVASSQQQQQQHTSWQLDSPGGPSYGEITTQQPINSFPSVVTSASQQQQHQHQQGLILQQALTSSGDMNSCSQQLHPEGPRSEYPQQQQHIRVLKPSPQHQNLTLMSMPKNEAIDCSPGGNISSSGGNTLYLVPHQSSPQEKKFVVIKSDGDLDKFPTAVMVNRISAASSAGCLPQSVVVDKTPASVLQQASKIGLHVSTSQAASQPVEVVKQPADNIKMDQHHQQTNSSPATPTTVLQPNNMFHPVIVNPTQLVPVLPLAQKRPDTREKNGVLEEVLLKRECFILTAINTSQSLPVYSWNSLVPLLAATQCSTSPPLSSPTTPHSAPPVSGGVVSGSGVGTVEPRHSDDLEVENVDLQGGDEDDDVFEPEGPADSGGLDAAAVGKRRTQSLSALQSSKEPHSPQKVKERDRIRRPMNAFMIFSKRHRTLVHQRHPNQDNRTVSKILGEWWYALGPEEKQRYHALASEVKEAHFKAYPDWKWCSKDRRKSSTSSCKGEPRGKLGSVDEGTEGQQASGGGEGGQSSSQSPGPSLSDAQPHSSDGSTQQALSSYPMQGDNSQANIEGDRLPGQPEDEFSDEDQMVICEDPQLEIDLKCKEKVNDSDSESQSDLEPLIENKAFPQQRFSPVSGMKTSTGEVTCRPKPIKARLPSGNMDAGSKFQHCSGEKNGSVGVLSYPYHSPVNPMGISGFQPTGGGAFKTMPVSPKIVKSLAEQQLPPPVSQVNTKINTSEQRITNVSTAWSASVVTSMTASRSSAPVGSIVNIITTPGSHNPGENNRQWMKSATTSMSSELAHSQTNSVVKPTTVTILQQPITTHHQQQSGHNISVHQAGPLQLVHSKPMDPPTVIVSKPYSVPQLSAPAIVQGQGNNFFYLFGQIYVTVKRIGSYESILCVTPLKIIYIFTTDKCPHIIIFPESIEAVCNIHTLDVWSCDCTLLNDPGAEENQTFVLAPTPAQLGRAPLQRRQSMEGGVNSQQQLTVPSSPSTRKSFFKKNVEDGMDRVLETVNFEKKFSSLPVKPLSIVPGTIVFPDASSVLFGPEYIPYKIMLHFPASIVPRTIVLSHRSFKNLSPGPQFSRNDHSEEEPESDPASAAPKSAKLIGSTFFGPDFNLDAFRGTEVTDSGEASSPRTPKTPGGKEQEKGHRRILEQRRQLVMQLFHDNGFFPTAQATSAFQAAHVDIFPNKSSLQLKIREVRQKVMAQSNLTPMTPSGLASPM</sequence>
<name>A0A067R1P1_ZOONE</name>
<feature type="region of interest" description="Disordered" evidence="8">
    <location>
        <begin position="470"/>
        <end position="499"/>
    </location>
</feature>
<evidence type="ECO:0000256" key="1">
    <source>
        <dbReference type="ARBA" id="ARBA00022491"/>
    </source>
</evidence>
<dbReference type="GO" id="GO:0000977">
    <property type="term" value="F:RNA polymerase II transcription regulatory region sequence-specific DNA binding"/>
    <property type="evidence" value="ECO:0007669"/>
    <property type="project" value="TreeGrafter"/>
</dbReference>
<dbReference type="InterPro" id="IPR009071">
    <property type="entry name" value="HMG_box_dom"/>
</dbReference>
<feature type="compositionally biased region" description="Polar residues" evidence="8">
    <location>
        <begin position="1778"/>
        <end position="1789"/>
    </location>
</feature>
<feature type="compositionally biased region" description="Polar residues" evidence="8">
    <location>
        <begin position="1285"/>
        <end position="1297"/>
    </location>
</feature>
<feature type="region of interest" description="Disordered" evidence="8">
    <location>
        <begin position="620"/>
        <end position="691"/>
    </location>
</feature>
<keyword evidence="4 7" id="KW-0238">DNA-binding</keyword>
<feature type="region of interest" description="Disordered" evidence="8">
    <location>
        <begin position="1777"/>
        <end position="1801"/>
    </location>
</feature>
<evidence type="ECO:0000313" key="11">
    <source>
        <dbReference type="Proteomes" id="UP000027135"/>
    </source>
</evidence>
<dbReference type="PANTHER" id="PTHR13059">
    <property type="entry name" value="HMG-BOX TRANSCRIPTION FACTOR BBX"/>
    <property type="match status" value="1"/>
</dbReference>
<feature type="compositionally biased region" description="Basic residues" evidence="8">
    <location>
        <begin position="1"/>
        <end position="11"/>
    </location>
</feature>
<evidence type="ECO:0000256" key="7">
    <source>
        <dbReference type="PROSITE-ProRule" id="PRU00267"/>
    </source>
</evidence>
<feature type="region of interest" description="Disordered" evidence="8">
    <location>
        <begin position="972"/>
        <end position="1069"/>
    </location>
</feature>
<keyword evidence="1" id="KW-0678">Repressor</keyword>
<dbReference type="Proteomes" id="UP000027135">
    <property type="component" value="Unassembled WGS sequence"/>
</dbReference>
<dbReference type="Pfam" id="PF00505">
    <property type="entry name" value="HMG_box"/>
    <property type="match status" value="1"/>
</dbReference>
<dbReference type="Gene3D" id="1.10.30.10">
    <property type="entry name" value="High mobility group box domain"/>
    <property type="match status" value="1"/>
</dbReference>
<feature type="non-terminal residue" evidence="10">
    <location>
        <position position="1"/>
    </location>
</feature>
<dbReference type="InterPro" id="IPR032147">
    <property type="entry name" value="Cic_dom"/>
</dbReference>
<evidence type="ECO:0000256" key="3">
    <source>
        <dbReference type="ARBA" id="ARBA00023015"/>
    </source>
</evidence>
<evidence type="ECO:0000259" key="9">
    <source>
        <dbReference type="PROSITE" id="PS50118"/>
    </source>
</evidence>
<dbReference type="eggNOG" id="KOG2746">
    <property type="taxonomic scope" value="Eukaryota"/>
</dbReference>
<dbReference type="SUPFAM" id="SSF47095">
    <property type="entry name" value="HMG-box"/>
    <property type="match status" value="1"/>
</dbReference>
<proteinExistence type="predicted"/>
<feature type="non-terminal residue" evidence="10">
    <location>
        <position position="1875"/>
    </location>
</feature>
<evidence type="ECO:0000313" key="10">
    <source>
        <dbReference type="EMBL" id="KDR16881.1"/>
    </source>
</evidence>
<keyword evidence="6 7" id="KW-0539">Nucleus</keyword>
<dbReference type="InterPro" id="IPR036910">
    <property type="entry name" value="HMG_box_dom_sf"/>
</dbReference>
<evidence type="ECO:0000256" key="5">
    <source>
        <dbReference type="ARBA" id="ARBA00023163"/>
    </source>
</evidence>
<feature type="region of interest" description="Disordered" evidence="8">
    <location>
        <begin position="1285"/>
        <end position="1313"/>
    </location>
</feature>
<dbReference type="GO" id="GO:0000981">
    <property type="term" value="F:DNA-binding transcription factor activity, RNA polymerase II-specific"/>
    <property type="evidence" value="ECO:0007669"/>
    <property type="project" value="TreeGrafter"/>
</dbReference>
<dbReference type="Pfam" id="PF25981">
    <property type="entry name" value="HTH_Cic_C"/>
    <property type="match status" value="1"/>
</dbReference>
<feature type="region of interest" description="Disordered" evidence="8">
    <location>
        <begin position="1729"/>
        <end position="1753"/>
    </location>
</feature>
<feature type="region of interest" description="Disordered" evidence="8">
    <location>
        <begin position="1625"/>
        <end position="1646"/>
    </location>
</feature>
<feature type="compositionally biased region" description="Basic and acidic residues" evidence="8">
    <location>
        <begin position="481"/>
        <end position="499"/>
    </location>
</feature>
<dbReference type="InterPro" id="IPR052412">
    <property type="entry name" value="CC-Dev_Transcription_Reg"/>
</dbReference>
<dbReference type="Pfam" id="PF16090">
    <property type="entry name" value="DUF4819"/>
    <property type="match status" value="1"/>
</dbReference>
<feature type="compositionally biased region" description="Pro residues" evidence="8">
    <location>
        <begin position="625"/>
        <end position="635"/>
    </location>
</feature>
<feature type="compositionally biased region" description="Polar residues" evidence="8">
    <location>
        <begin position="1195"/>
        <end position="1222"/>
    </location>
</feature>
<evidence type="ECO:0000256" key="4">
    <source>
        <dbReference type="ARBA" id="ARBA00023125"/>
    </source>
</evidence>
<dbReference type="CDD" id="cd21990">
    <property type="entry name" value="HMG-box_CIC-like"/>
    <property type="match status" value="1"/>
</dbReference>
<dbReference type="OMA" id="LGSWGWE"/>
<dbReference type="FunFam" id="1.10.30.10:FF:000010">
    <property type="entry name" value="Capicua transcriptional repressor b"/>
    <property type="match status" value="1"/>
</dbReference>
<feature type="region of interest" description="Disordered" evidence="8">
    <location>
        <begin position="1259"/>
        <end position="1278"/>
    </location>
</feature>
<dbReference type="EMBL" id="KK852771">
    <property type="protein sequence ID" value="KDR16881.1"/>
    <property type="molecule type" value="Genomic_DNA"/>
</dbReference>
<dbReference type="FunCoup" id="A0A067R1P1">
    <property type="interactions" value="1107"/>
</dbReference>
<feature type="compositionally biased region" description="Polar residues" evidence="8">
    <location>
        <begin position="724"/>
        <end position="735"/>
    </location>
</feature>
<feature type="compositionally biased region" description="Basic and acidic residues" evidence="8">
    <location>
        <begin position="20"/>
        <end position="29"/>
    </location>
</feature>
<evidence type="ECO:0000256" key="2">
    <source>
        <dbReference type="ARBA" id="ARBA00022553"/>
    </source>
</evidence>
<evidence type="ECO:0000256" key="8">
    <source>
        <dbReference type="SAM" id="MobiDB-lite"/>
    </source>
</evidence>
<feature type="DNA-binding region" description="HMG box" evidence="7">
    <location>
        <begin position="1073"/>
        <end position="1141"/>
    </location>
</feature>
<feature type="compositionally biased region" description="Low complexity" evidence="8">
    <location>
        <begin position="1183"/>
        <end position="1194"/>
    </location>
</feature>
<dbReference type="STRING" id="136037.A0A067R1P1"/>
<gene>
    <name evidence="10" type="ORF">L798_08623</name>
</gene>
<feature type="region of interest" description="Disordered" evidence="8">
    <location>
        <begin position="524"/>
        <end position="543"/>
    </location>
</feature>
<evidence type="ECO:0000256" key="6">
    <source>
        <dbReference type="ARBA" id="ARBA00023242"/>
    </source>
</evidence>
<organism evidence="10 11">
    <name type="scientific">Zootermopsis nevadensis</name>
    <name type="common">Dampwood termite</name>
    <dbReference type="NCBI Taxonomy" id="136037"/>
    <lineage>
        <taxon>Eukaryota</taxon>
        <taxon>Metazoa</taxon>
        <taxon>Ecdysozoa</taxon>
        <taxon>Arthropoda</taxon>
        <taxon>Hexapoda</taxon>
        <taxon>Insecta</taxon>
        <taxon>Pterygota</taxon>
        <taxon>Neoptera</taxon>
        <taxon>Polyneoptera</taxon>
        <taxon>Dictyoptera</taxon>
        <taxon>Blattodea</taxon>
        <taxon>Blattoidea</taxon>
        <taxon>Termitoidae</taxon>
        <taxon>Termopsidae</taxon>
        <taxon>Zootermopsis</taxon>
    </lineage>
</organism>
<accession>A0A067R1P1</accession>
<feature type="region of interest" description="Disordered" evidence="8">
    <location>
        <begin position="366"/>
        <end position="433"/>
    </location>
</feature>
<reference evidence="10 11" key="1">
    <citation type="journal article" date="2014" name="Nat. Commun.">
        <title>Molecular traces of alternative social organization in a termite genome.</title>
        <authorList>
            <person name="Terrapon N."/>
            <person name="Li C."/>
            <person name="Robertson H.M."/>
            <person name="Ji L."/>
            <person name="Meng X."/>
            <person name="Booth W."/>
            <person name="Chen Z."/>
            <person name="Childers C.P."/>
            <person name="Glastad K.M."/>
            <person name="Gokhale K."/>
            <person name="Gowin J."/>
            <person name="Gronenberg W."/>
            <person name="Hermansen R.A."/>
            <person name="Hu H."/>
            <person name="Hunt B.G."/>
            <person name="Huylmans A.K."/>
            <person name="Khalil S.M."/>
            <person name="Mitchell R.D."/>
            <person name="Munoz-Torres M.C."/>
            <person name="Mustard J.A."/>
            <person name="Pan H."/>
            <person name="Reese J.T."/>
            <person name="Scharf M.E."/>
            <person name="Sun F."/>
            <person name="Vogel H."/>
            <person name="Xiao J."/>
            <person name="Yang W."/>
            <person name="Yang Z."/>
            <person name="Yang Z."/>
            <person name="Zhou J."/>
            <person name="Zhu J."/>
            <person name="Brent C.S."/>
            <person name="Elsik C.G."/>
            <person name="Goodisman M.A."/>
            <person name="Liberles D.A."/>
            <person name="Roe R.M."/>
            <person name="Vargo E.L."/>
            <person name="Vilcinskas A."/>
            <person name="Wang J."/>
            <person name="Bornberg-Bauer E."/>
            <person name="Korb J."/>
            <person name="Zhang G."/>
            <person name="Liebig J."/>
        </authorList>
    </citation>
    <scope>NUCLEOTIDE SEQUENCE [LARGE SCALE GENOMIC DNA]</scope>
    <source>
        <tissue evidence="10">Whole organism</tissue>
    </source>
</reference>
<dbReference type="GO" id="GO:0005634">
    <property type="term" value="C:nucleus"/>
    <property type="evidence" value="ECO:0007669"/>
    <property type="project" value="UniProtKB-UniRule"/>
</dbReference>
<dbReference type="PANTHER" id="PTHR13059:SF13">
    <property type="entry name" value="PROTEIN CAPICUA HOMOLOG"/>
    <property type="match status" value="1"/>
</dbReference>
<feature type="compositionally biased region" description="Basic and acidic residues" evidence="8">
    <location>
        <begin position="1059"/>
        <end position="1069"/>
    </location>
</feature>
<feature type="region of interest" description="Disordered" evidence="8">
    <location>
        <begin position="1"/>
        <end position="32"/>
    </location>
</feature>
<dbReference type="PROSITE" id="PS50118">
    <property type="entry name" value="HMG_BOX_2"/>
    <property type="match status" value="1"/>
</dbReference>
<dbReference type="SMART" id="SM00398">
    <property type="entry name" value="HMG"/>
    <property type="match status" value="1"/>
</dbReference>
<keyword evidence="11" id="KW-1185">Reference proteome</keyword>
<dbReference type="InterPro" id="IPR058606">
    <property type="entry name" value="HTH_Cic_C"/>
</dbReference>
<feature type="compositionally biased region" description="Polar residues" evidence="8">
    <location>
        <begin position="1631"/>
        <end position="1646"/>
    </location>
</feature>
<keyword evidence="2" id="KW-0597">Phosphoprotein</keyword>
<feature type="compositionally biased region" description="Acidic residues" evidence="8">
    <location>
        <begin position="1011"/>
        <end position="1029"/>
    </location>
</feature>
<keyword evidence="3" id="KW-0805">Transcription regulation</keyword>
<feature type="compositionally biased region" description="Polar residues" evidence="8">
    <location>
        <begin position="396"/>
        <end position="416"/>
    </location>
</feature>
<feature type="compositionally biased region" description="Low complexity" evidence="8">
    <location>
        <begin position="379"/>
        <end position="395"/>
    </location>
</feature>
<feature type="domain" description="HMG box" evidence="9">
    <location>
        <begin position="1073"/>
        <end position="1141"/>
    </location>
</feature>
<keyword evidence="5" id="KW-0804">Transcription</keyword>
<dbReference type="InterPro" id="IPR058607">
    <property type="entry name" value="HMG-box_Cic-like"/>
</dbReference>
<feature type="region of interest" description="Disordered" evidence="8">
    <location>
        <begin position="724"/>
        <end position="748"/>
    </location>
</feature>
<dbReference type="InParanoid" id="A0A067R1P1"/>
<protein>
    <recommendedName>
        <fullName evidence="9">HMG box domain-containing protein</fullName>
    </recommendedName>
</protein>
<feature type="compositionally biased region" description="Low complexity" evidence="8">
    <location>
        <begin position="973"/>
        <end position="993"/>
    </location>
</feature>